<feature type="domain" description="ADYC" evidence="2">
    <location>
        <begin position="47"/>
        <end position="212"/>
    </location>
</feature>
<sequence length="254" mass="27458">MFRSFTAAVLTLSAIAIPAHADSAPKIAVQGTEFVVTVADGRERRSAELIGAVLTVRVSGRPMRLRIAAVERDPNDRTGSIWLHTLERPLSDGTWTNVCNAGPDGRRQAFPLDGGPHGLELSCTGGAIAKCVRFGYRRWDVGADGAPLAPLHAACVRMVRADYGGDRGWTKNGMRIDLYDSRGVQKPDNAPEDAFEAGWTPDGAVCVRHVRVKENVTLAELEATYPALRGRTGEICTEEFARAHGAILFNRSPP</sequence>
<evidence type="ECO:0000313" key="3">
    <source>
        <dbReference type="EMBL" id="MBU8876544.1"/>
    </source>
</evidence>
<feature type="chain" id="PRO_5045993389" description="ADYC domain-containing protein" evidence="1">
    <location>
        <begin position="22"/>
        <end position="254"/>
    </location>
</feature>
<dbReference type="Proteomes" id="UP000727907">
    <property type="component" value="Unassembled WGS sequence"/>
</dbReference>
<protein>
    <recommendedName>
        <fullName evidence="2">ADYC domain-containing protein</fullName>
    </recommendedName>
</protein>
<accession>A0ABS6IR97</accession>
<evidence type="ECO:0000256" key="1">
    <source>
        <dbReference type="SAM" id="SignalP"/>
    </source>
</evidence>
<proteinExistence type="predicted"/>
<comment type="caution">
    <text evidence="3">The sequence shown here is derived from an EMBL/GenBank/DDBJ whole genome shotgun (WGS) entry which is preliminary data.</text>
</comment>
<keyword evidence="1" id="KW-0732">Signal</keyword>
<name>A0ABS6IR97_9HYPH</name>
<reference evidence="3 4" key="1">
    <citation type="submission" date="2021-06" db="EMBL/GenBank/DDBJ databases">
        <authorList>
            <person name="Lee D.H."/>
        </authorList>
    </citation>
    <scope>NUCLEOTIDE SEQUENCE [LARGE SCALE GENOMIC DNA]</scope>
    <source>
        <strain evidence="3 4">MMS21-HV4-11</strain>
    </source>
</reference>
<gene>
    <name evidence="3" type="ORF">KQ910_22415</name>
</gene>
<dbReference type="RefSeq" id="WP_216965412.1">
    <property type="nucleotide sequence ID" value="NZ_JAHOPB010000002.1"/>
</dbReference>
<evidence type="ECO:0000259" key="2">
    <source>
        <dbReference type="Pfam" id="PF20032"/>
    </source>
</evidence>
<dbReference type="EMBL" id="JAHOPB010000002">
    <property type="protein sequence ID" value="MBU8876544.1"/>
    <property type="molecule type" value="Genomic_DNA"/>
</dbReference>
<dbReference type="InterPro" id="IPR045426">
    <property type="entry name" value="ADYC"/>
</dbReference>
<keyword evidence="4" id="KW-1185">Reference proteome</keyword>
<dbReference type="Pfam" id="PF20032">
    <property type="entry name" value="ADYC"/>
    <property type="match status" value="1"/>
</dbReference>
<organism evidence="3 4">
    <name type="scientific">Reyranella humidisoli</name>
    <dbReference type="NCBI Taxonomy" id="2849149"/>
    <lineage>
        <taxon>Bacteria</taxon>
        <taxon>Pseudomonadati</taxon>
        <taxon>Pseudomonadota</taxon>
        <taxon>Alphaproteobacteria</taxon>
        <taxon>Hyphomicrobiales</taxon>
        <taxon>Reyranellaceae</taxon>
        <taxon>Reyranella</taxon>
    </lineage>
</organism>
<evidence type="ECO:0000313" key="4">
    <source>
        <dbReference type="Proteomes" id="UP000727907"/>
    </source>
</evidence>
<feature type="signal peptide" evidence="1">
    <location>
        <begin position="1"/>
        <end position="21"/>
    </location>
</feature>